<dbReference type="EMBL" id="PYNF01000003">
    <property type="protein sequence ID" value="PSV00376.1"/>
    <property type="molecule type" value="Genomic_DNA"/>
</dbReference>
<gene>
    <name evidence="1" type="ORF">C9J27_04410</name>
</gene>
<evidence type="ECO:0000313" key="2">
    <source>
        <dbReference type="Proteomes" id="UP000241426"/>
    </source>
</evidence>
<dbReference type="NCBIfam" id="TIGR03187">
    <property type="entry name" value="DGQHR"/>
    <property type="match status" value="1"/>
</dbReference>
<proteinExistence type="predicted"/>
<dbReference type="InterPro" id="IPR017642">
    <property type="entry name" value="DNA_S_mod_DndB"/>
</dbReference>
<organism evidence="1 2">
    <name type="scientific">Photobacterium kishitanii</name>
    <dbReference type="NCBI Taxonomy" id="318456"/>
    <lineage>
        <taxon>Bacteria</taxon>
        <taxon>Pseudomonadati</taxon>
        <taxon>Pseudomonadota</taxon>
        <taxon>Gammaproteobacteria</taxon>
        <taxon>Vibrionales</taxon>
        <taxon>Vibrionaceae</taxon>
        <taxon>Photobacterium</taxon>
    </lineage>
</organism>
<dbReference type="InterPro" id="IPR017601">
    <property type="entry name" value="DGQHR-contain_dom"/>
</dbReference>
<evidence type="ECO:0008006" key="3">
    <source>
        <dbReference type="Google" id="ProtNLM"/>
    </source>
</evidence>
<dbReference type="AlphaFoldDB" id="A0A2T3KL31"/>
<dbReference type="Pfam" id="PF14072">
    <property type="entry name" value="DndB"/>
    <property type="match status" value="1"/>
</dbReference>
<comment type="caution">
    <text evidence="1">The sequence shown here is derived from an EMBL/GenBank/DDBJ whole genome shotgun (WGS) entry which is preliminary data.</text>
</comment>
<dbReference type="RefSeq" id="WP_107289006.1">
    <property type="nucleotide sequence ID" value="NZ_PYNF01000003.1"/>
</dbReference>
<reference evidence="1 2" key="1">
    <citation type="submission" date="2018-01" db="EMBL/GenBank/DDBJ databases">
        <title>Whole genome sequencing of Histamine producing bacteria.</title>
        <authorList>
            <person name="Butler K."/>
        </authorList>
    </citation>
    <scope>NUCLEOTIDE SEQUENCE [LARGE SCALE GENOMIC DNA]</scope>
    <source>
        <strain evidence="1 2">FS-7.2</strain>
    </source>
</reference>
<sequence>MDLKKMSEYQRIIAPNNKNLDLVLNIGKEGIMSKGVRVFEGMLTGWQLANYFSIESSSEFYPEELKRQRDLEKTRSSKLVEYFENRDDTVLPSITIFISKITNEEEVVILGNKLLTATIPADADRLIADGQNRWNLYNSLEDAELLSQTIGVKFICVDADSLQEKTTVIRQLFSDYHSNLIKPKKALNLYYNSNDPYCQLLRKFLDIKADDVPLCEFVSTTGKLKGKQFMLYNQLSDLVCLFAKTTPASLNKELKTKPENEALYASSIGTVMETFFNILPMTEAKDTEKVPNYMFTKSIFLKACMYVARSLLEESIEDGEPADWARMLKIAELPLLDMSDKFWISAGAVKQKEKDSKSKNEFTMISKSEQALARKLCRVLKIQPCEAI</sequence>
<protein>
    <recommendedName>
        <fullName evidence="3">DGQHR domain-containing protein</fullName>
    </recommendedName>
</protein>
<evidence type="ECO:0000313" key="1">
    <source>
        <dbReference type="EMBL" id="PSV00376.1"/>
    </source>
</evidence>
<name>A0A2T3KL31_9GAMM</name>
<accession>A0A2T3KL31</accession>
<dbReference type="Proteomes" id="UP000241426">
    <property type="component" value="Unassembled WGS sequence"/>
</dbReference>